<dbReference type="NCBIfam" id="TIGR03688">
    <property type="entry name" value="depupylase_Dop"/>
    <property type="match status" value="1"/>
</dbReference>
<dbReference type="Proteomes" id="UP000727993">
    <property type="component" value="Unassembled WGS sequence"/>
</dbReference>
<organism evidence="2 3">
    <name type="scientific">Candidatus Neomicrothrix subdominans</name>
    <dbReference type="NCBI Taxonomy" id="2954438"/>
    <lineage>
        <taxon>Bacteria</taxon>
        <taxon>Bacillati</taxon>
        <taxon>Actinomycetota</taxon>
        <taxon>Acidimicrobiia</taxon>
        <taxon>Acidimicrobiales</taxon>
        <taxon>Microthrixaceae</taxon>
        <taxon>Candidatus Neomicrothrix</taxon>
    </lineage>
</organism>
<dbReference type="InterPro" id="IPR004347">
    <property type="entry name" value="Pup_ligase/deamidase"/>
</dbReference>
<dbReference type="PANTHER" id="PTHR42307:SF2">
    <property type="entry name" value="PUP DEAMIDASE_DEPUPYLASE"/>
    <property type="match status" value="1"/>
</dbReference>
<protein>
    <submittedName>
        <fullName evidence="2">Proteasome accessory factor PafA2</fullName>
    </submittedName>
</protein>
<dbReference type="GO" id="GO:0070490">
    <property type="term" value="P:protein pupylation"/>
    <property type="evidence" value="ECO:0007669"/>
    <property type="project" value="TreeGrafter"/>
</dbReference>
<dbReference type="PANTHER" id="PTHR42307">
    <property type="entry name" value="PUP DEAMIDASE/DEPUPYLASE"/>
    <property type="match status" value="1"/>
</dbReference>
<evidence type="ECO:0000256" key="1">
    <source>
        <dbReference type="ARBA" id="ARBA00009114"/>
    </source>
</evidence>
<gene>
    <name evidence="2" type="ORF">IPN02_15920</name>
</gene>
<proteinExistence type="inferred from homology"/>
<dbReference type="GO" id="GO:0000502">
    <property type="term" value="C:proteasome complex"/>
    <property type="evidence" value="ECO:0007669"/>
    <property type="project" value="UniProtKB-KW"/>
</dbReference>
<dbReference type="GO" id="GO:0016811">
    <property type="term" value="F:hydrolase activity, acting on carbon-nitrogen (but not peptide) bonds, in linear amides"/>
    <property type="evidence" value="ECO:0007669"/>
    <property type="project" value="InterPro"/>
</dbReference>
<dbReference type="EMBL" id="JADJZA010000008">
    <property type="protein sequence ID" value="MBK9298292.1"/>
    <property type="molecule type" value="Genomic_DNA"/>
</dbReference>
<dbReference type="GO" id="GO:0010498">
    <property type="term" value="P:proteasomal protein catabolic process"/>
    <property type="evidence" value="ECO:0007669"/>
    <property type="project" value="InterPro"/>
</dbReference>
<evidence type="ECO:0000313" key="2">
    <source>
        <dbReference type="EMBL" id="MBK9298292.1"/>
    </source>
</evidence>
<comment type="caution">
    <text evidence="2">The sequence shown here is derived from an EMBL/GenBank/DDBJ whole genome shotgun (WGS) entry which is preliminary data.</text>
</comment>
<keyword evidence="2" id="KW-0647">Proteasome</keyword>
<dbReference type="AlphaFoldDB" id="A0A936NDE9"/>
<evidence type="ECO:0000313" key="3">
    <source>
        <dbReference type="Proteomes" id="UP000727993"/>
    </source>
</evidence>
<dbReference type="GO" id="GO:0008233">
    <property type="term" value="F:peptidase activity"/>
    <property type="evidence" value="ECO:0007669"/>
    <property type="project" value="InterPro"/>
</dbReference>
<dbReference type="InterPro" id="IPR022366">
    <property type="entry name" value="Pup_deamidase"/>
</dbReference>
<dbReference type="GO" id="GO:0005524">
    <property type="term" value="F:ATP binding"/>
    <property type="evidence" value="ECO:0007669"/>
    <property type="project" value="TreeGrafter"/>
</dbReference>
<name>A0A936NDE9_9ACTN</name>
<comment type="similarity">
    <text evidence="1">Belongs to the Pup ligase/Pup deamidase family. Pup deamidase subfamily.</text>
</comment>
<reference evidence="2 3" key="1">
    <citation type="submission" date="2020-10" db="EMBL/GenBank/DDBJ databases">
        <title>Connecting structure to function with the recovery of over 1000 high-quality activated sludge metagenome-assembled genomes encoding full-length rRNA genes using long-read sequencing.</title>
        <authorList>
            <person name="Singleton C.M."/>
            <person name="Petriglieri F."/>
            <person name="Kristensen J.M."/>
            <person name="Kirkegaard R.H."/>
            <person name="Michaelsen T.Y."/>
            <person name="Andersen M.H."/>
            <person name="Karst S.M."/>
            <person name="Dueholm M.S."/>
            <person name="Nielsen P.H."/>
            <person name="Albertsen M."/>
        </authorList>
    </citation>
    <scope>NUCLEOTIDE SEQUENCE [LARGE SCALE GENOMIC DNA]</scope>
    <source>
        <strain evidence="2">Lyne_18-Q3-R50-59_MAXAC.006</strain>
    </source>
</reference>
<accession>A0A936NDE9</accession>
<dbReference type="Pfam" id="PF03136">
    <property type="entry name" value="Pup_ligase"/>
    <property type="match status" value="1"/>
</dbReference>
<sequence>MAIHKVLGIETEYGIIVRNAPEQNPIAASSLLVNAYVSEVARAGTGPRIGWDFGDEMPANDARGVLEQYVQPPEVETHLVNAVLTNGARFYVDHAHPEYSSPEVASARDGVVWDRAGEEVLRRAMTAANAILEDGQEVIVHKNNSDGKGNSYGTHENYVMDRNVPFNRIVARATPHLVTRQVFCGAGKVGSELPGRKDVTYQLSQRADFFEEEVGLETTLKRPIINTRDEPHADPRRYRRLHVIIGDANMSEWATWMKLATTSIVLAMIEDDWPMGELRPVTPVATLRHISWDLSLSETYETLDGGTITALGAQRELCALARGWGEQCDTSAVGGDDVLAEVLGEWERVLDDLEHDRQRAADRVDWVAKGRLLGGFAERHQLPPGAPKLRALDLQYHDMRPDRCLALRAGLRTLVSAVEVAAAVDLPPTDTRAWFRGTVLARFTDQVVTANWDSIVFDTGTSSLSRVPMMEPTRGTEAILGEMVASSADAAELLAKLNASR</sequence>
<dbReference type="GO" id="GO:0019941">
    <property type="term" value="P:modification-dependent protein catabolic process"/>
    <property type="evidence" value="ECO:0007669"/>
    <property type="project" value="InterPro"/>
</dbReference>